<dbReference type="Pfam" id="PF00005">
    <property type="entry name" value="ABC_tran"/>
    <property type="match status" value="1"/>
</dbReference>
<evidence type="ECO:0000259" key="4">
    <source>
        <dbReference type="PROSITE" id="PS50893"/>
    </source>
</evidence>
<gene>
    <name evidence="5" type="ORF">EV137_0732</name>
</gene>
<feature type="domain" description="ABC transporter" evidence="4">
    <location>
        <begin position="10"/>
        <end position="224"/>
    </location>
</feature>
<dbReference type="SUPFAM" id="SSF52540">
    <property type="entry name" value="P-loop containing nucleoside triphosphate hydrolases"/>
    <property type="match status" value="1"/>
</dbReference>
<keyword evidence="2" id="KW-0547">Nucleotide-binding</keyword>
<reference evidence="5 6" key="1">
    <citation type="submission" date="2019-03" db="EMBL/GenBank/DDBJ databases">
        <title>Genomic Encyclopedia of Type Strains, Phase III (KMG-III): the genomes of soil and plant-associated and newly described type strains.</title>
        <authorList>
            <person name="Whitman W."/>
        </authorList>
    </citation>
    <scope>NUCLEOTIDE SEQUENCE [LARGE SCALE GENOMIC DNA]</scope>
    <source>
        <strain evidence="5 6">VKMAc-2574</strain>
    </source>
</reference>
<dbReference type="InterPro" id="IPR050166">
    <property type="entry name" value="ABC_transporter_ATP-bind"/>
</dbReference>
<dbReference type="PANTHER" id="PTHR42788:SF19">
    <property type="entry name" value="ALIPHATIC SULFONATES IMPORT ATP-BINDING PROTEIN SSUB 2"/>
    <property type="match status" value="1"/>
</dbReference>
<organism evidence="5 6">
    <name type="scientific">Kribbella pratensis</name>
    <dbReference type="NCBI Taxonomy" id="2512112"/>
    <lineage>
        <taxon>Bacteria</taxon>
        <taxon>Bacillati</taxon>
        <taxon>Actinomycetota</taxon>
        <taxon>Actinomycetes</taxon>
        <taxon>Propionibacteriales</taxon>
        <taxon>Kribbellaceae</taxon>
        <taxon>Kribbella</taxon>
    </lineage>
</organism>
<dbReference type="InterPro" id="IPR027417">
    <property type="entry name" value="P-loop_NTPase"/>
</dbReference>
<name>A0ABY2FJZ5_9ACTN</name>
<dbReference type="PANTHER" id="PTHR42788">
    <property type="entry name" value="TAURINE IMPORT ATP-BINDING PROTEIN-RELATED"/>
    <property type="match status" value="1"/>
</dbReference>
<accession>A0ABY2FJZ5</accession>
<dbReference type="PROSITE" id="PS50893">
    <property type="entry name" value="ABC_TRANSPORTER_2"/>
    <property type="match status" value="1"/>
</dbReference>
<dbReference type="Proteomes" id="UP000295060">
    <property type="component" value="Unassembled WGS sequence"/>
</dbReference>
<dbReference type="Gene3D" id="3.40.50.300">
    <property type="entry name" value="P-loop containing nucleotide triphosphate hydrolases"/>
    <property type="match status" value="1"/>
</dbReference>
<sequence length="241" mass="25759">MTSSRAVPMITATRIRRSYGDRAVLAGVDLSVDRGEFVAVIGRSGAGKTTLLRILAGLDDEFLGEVAISPRLSVMFQDARLLPWQRVATNVTLGLRGGEAPAAGARALAEVGLANRGRAWPRELSGGEVQRVALARALVRSPEVLLLDEPFGALDALTRSQMHTLLADLVGRHATTTLLVTHDLNEALVLADRVLTMNGGVVTHELPVPAPRPRDRDTAQVAALRARLLTSLSTQVQEGSR</sequence>
<dbReference type="SMART" id="SM00382">
    <property type="entry name" value="AAA"/>
    <property type="match status" value="1"/>
</dbReference>
<evidence type="ECO:0000256" key="3">
    <source>
        <dbReference type="ARBA" id="ARBA00022840"/>
    </source>
</evidence>
<comment type="caution">
    <text evidence="5">The sequence shown here is derived from an EMBL/GenBank/DDBJ whole genome shotgun (WGS) entry which is preliminary data.</text>
</comment>
<keyword evidence="3 5" id="KW-0067">ATP-binding</keyword>
<dbReference type="InterPro" id="IPR003439">
    <property type="entry name" value="ABC_transporter-like_ATP-bd"/>
</dbReference>
<dbReference type="GO" id="GO:0005524">
    <property type="term" value="F:ATP binding"/>
    <property type="evidence" value="ECO:0007669"/>
    <property type="project" value="UniProtKB-KW"/>
</dbReference>
<keyword evidence="6" id="KW-1185">Reference proteome</keyword>
<evidence type="ECO:0000256" key="2">
    <source>
        <dbReference type="ARBA" id="ARBA00022741"/>
    </source>
</evidence>
<proteinExistence type="predicted"/>
<evidence type="ECO:0000256" key="1">
    <source>
        <dbReference type="ARBA" id="ARBA00022448"/>
    </source>
</evidence>
<dbReference type="InterPro" id="IPR003593">
    <property type="entry name" value="AAA+_ATPase"/>
</dbReference>
<keyword evidence="1" id="KW-0813">Transport</keyword>
<protein>
    <submittedName>
        <fullName evidence="5">Sulfonate transport system ATP-binding protein</fullName>
    </submittedName>
</protein>
<evidence type="ECO:0000313" key="5">
    <source>
        <dbReference type="EMBL" id="TDW93450.1"/>
    </source>
</evidence>
<evidence type="ECO:0000313" key="6">
    <source>
        <dbReference type="Proteomes" id="UP000295060"/>
    </source>
</evidence>
<dbReference type="EMBL" id="SODU01000001">
    <property type="protein sequence ID" value="TDW93450.1"/>
    <property type="molecule type" value="Genomic_DNA"/>
</dbReference>